<keyword evidence="4 6" id="KW-0694">RNA-binding</keyword>
<dbReference type="Gene3D" id="3.30.70.330">
    <property type="match status" value="2"/>
</dbReference>
<gene>
    <name evidence="8" type="ORF">FisN_6Hh231</name>
</gene>
<organism evidence="8 9">
    <name type="scientific">Fistulifera solaris</name>
    <name type="common">Oleaginous diatom</name>
    <dbReference type="NCBI Taxonomy" id="1519565"/>
    <lineage>
        <taxon>Eukaryota</taxon>
        <taxon>Sar</taxon>
        <taxon>Stramenopiles</taxon>
        <taxon>Ochrophyta</taxon>
        <taxon>Bacillariophyta</taxon>
        <taxon>Bacillariophyceae</taxon>
        <taxon>Bacillariophycidae</taxon>
        <taxon>Naviculales</taxon>
        <taxon>Naviculaceae</taxon>
        <taxon>Fistulifera</taxon>
    </lineage>
</organism>
<dbReference type="GO" id="GO:0003723">
    <property type="term" value="F:RNA binding"/>
    <property type="evidence" value="ECO:0007669"/>
    <property type="project" value="UniProtKB-UniRule"/>
</dbReference>
<dbReference type="InterPro" id="IPR035979">
    <property type="entry name" value="RBD_domain_sf"/>
</dbReference>
<evidence type="ECO:0000256" key="6">
    <source>
        <dbReference type="PROSITE-ProRule" id="PRU00176"/>
    </source>
</evidence>
<dbReference type="Proteomes" id="UP000198406">
    <property type="component" value="Unassembled WGS sequence"/>
</dbReference>
<dbReference type="PANTHER" id="PTHR15608:SF0">
    <property type="entry name" value="HIV TAT-SPECIFIC FACTOR 1"/>
    <property type="match status" value="1"/>
</dbReference>
<keyword evidence="2" id="KW-0507">mRNA processing</keyword>
<protein>
    <submittedName>
        <fullName evidence="8">HIV Tat-specific factor 1</fullName>
    </submittedName>
</protein>
<keyword evidence="9" id="KW-1185">Reference proteome</keyword>
<evidence type="ECO:0000256" key="1">
    <source>
        <dbReference type="ARBA" id="ARBA00007747"/>
    </source>
</evidence>
<evidence type="ECO:0000256" key="3">
    <source>
        <dbReference type="ARBA" id="ARBA00022737"/>
    </source>
</evidence>
<dbReference type="CDD" id="cd12281">
    <property type="entry name" value="RRM1_TatSF1_like"/>
    <property type="match status" value="1"/>
</dbReference>
<accession>A0A1Z5K1W8</accession>
<dbReference type="GO" id="GO:0005684">
    <property type="term" value="C:U2-type spliceosomal complex"/>
    <property type="evidence" value="ECO:0007669"/>
    <property type="project" value="TreeGrafter"/>
</dbReference>
<proteinExistence type="inferred from homology"/>
<dbReference type="AlphaFoldDB" id="A0A1Z5K1W8"/>
<dbReference type="InterPro" id="IPR034393">
    <property type="entry name" value="TatSF1-like"/>
</dbReference>
<dbReference type="PROSITE" id="PS50102">
    <property type="entry name" value="RRM"/>
    <property type="match status" value="1"/>
</dbReference>
<evidence type="ECO:0000256" key="5">
    <source>
        <dbReference type="ARBA" id="ARBA00023187"/>
    </source>
</evidence>
<dbReference type="SUPFAM" id="SSF54928">
    <property type="entry name" value="RNA-binding domain, RBD"/>
    <property type="match status" value="2"/>
</dbReference>
<evidence type="ECO:0000259" key="7">
    <source>
        <dbReference type="PROSITE" id="PS50102"/>
    </source>
</evidence>
<evidence type="ECO:0000256" key="4">
    <source>
        <dbReference type="ARBA" id="ARBA00022884"/>
    </source>
</evidence>
<dbReference type="InterPro" id="IPR034392">
    <property type="entry name" value="TatSF1-like_RRM1"/>
</dbReference>
<reference evidence="8 9" key="1">
    <citation type="journal article" date="2015" name="Plant Cell">
        <title>Oil accumulation by the oleaginous diatom Fistulifera solaris as revealed by the genome and transcriptome.</title>
        <authorList>
            <person name="Tanaka T."/>
            <person name="Maeda Y."/>
            <person name="Veluchamy A."/>
            <person name="Tanaka M."/>
            <person name="Abida H."/>
            <person name="Marechal E."/>
            <person name="Bowler C."/>
            <person name="Muto M."/>
            <person name="Sunaga Y."/>
            <person name="Tanaka M."/>
            <person name="Yoshino T."/>
            <person name="Taniguchi T."/>
            <person name="Fukuda Y."/>
            <person name="Nemoto M."/>
            <person name="Matsumoto M."/>
            <person name="Wong P.S."/>
            <person name="Aburatani S."/>
            <person name="Fujibuchi W."/>
        </authorList>
    </citation>
    <scope>NUCLEOTIDE SEQUENCE [LARGE SCALE GENOMIC DNA]</scope>
    <source>
        <strain evidence="8 9">JPCC DA0580</strain>
    </source>
</reference>
<sequence length="502" mass="57795">MERRERDNEVNLDTHWLYQNPTTGQPSQHPLTTRQICLLLSKTVLTPETQLLQVLPDQTYASEWRIARSVSIVRCIVEPWYYESSSSTTQGPISCAQLAELFYQEASVIVPTTRVYSQLTNTWKCIQGDAELQMALEVFYPERMHPVDPPTEAQKELEAFLSPTERMGSSTNQDDDASYESDHGTRYVKDYRTGKWIHEALMPTRKEKEEQCAEEVEATTQPKKKKQKKAQFAARNARCWIYITGLPLDTTEEQLAQIFVKAGILDLDPTTQRPKIKVYRHKEDHPFAGQCKGDASLCYARPESVALALTLLDETEYSPGHRMKVQPAQFEQKGELHSRNRISNAQRKVAKLAALQARDWDDSNSRLVGGRKGLRIIVLKHLFEPNVWKDEVQEDVFFAELERSLRAELEVLGVVEKITVFSQRAVVVVKFTQPSAASAVVKDWDGKLWNGRRVEAMYWDGVTDFTVRDEEKEQVETEQRLEEFGNWLDEQELPEELQLQKE</sequence>
<comment type="similarity">
    <text evidence="1">Belongs to the HTATSF1 family.</text>
</comment>
<dbReference type="InParanoid" id="A0A1Z5K1W8"/>
<keyword evidence="3" id="KW-0677">Repeat</keyword>
<dbReference type="GO" id="GO:0000398">
    <property type="term" value="P:mRNA splicing, via spliceosome"/>
    <property type="evidence" value="ECO:0007669"/>
    <property type="project" value="InterPro"/>
</dbReference>
<dbReference type="InterPro" id="IPR012677">
    <property type="entry name" value="Nucleotide-bd_a/b_plait_sf"/>
</dbReference>
<dbReference type="SMART" id="SM00360">
    <property type="entry name" value="RRM"/>
    <property type="match status" value="1"/>
</dbReference>
<evidence type="ECO:0000313" key="9">
    <source>
        <dbReference type="Proteomes" id="UP000198406"/>
    </source>
</evidence>
<dbReference type="PANTHER" id="PTHR15608">
    <property type="entry name" value="SPLICING FACTOR U2AF-ASSOCIATED PROTEIN 2"/>
    <property type="match status" value="1"/>
</dbReference>
<evidence type="ECO:0000256" key="2">
    <source>
        <dbReference type="ARBA" id="ARBA00022664"/>
    </source>
</evidence>
<dbReference type="EMBL" id="BDSP01000146">
    <property type="protein sequence ID" value="GAX20280.1"/>
    <property type="molecule type" value="Genomic_DNA"/>
</dbReference>
<feature type="domain" description="RRM" evidence="7">
    <location>
        <begin position="239"/>
        <end position="330"/>
    </location>
</feature>
<dbReference type="OrthoDB" id="10258585at2759"/>
<dbReference type="FunCoup" id="A0A1Z5K1W8">
    <property type="interactions" value="5"/>
</dbReference>
<keyword evidence="5" id="KW-0508">mRNA splicing</keyword>
<dbReference type="GO" id="GO:0005686">
    <property type="term" value="C:U2 snRNP"/>
    <property type="evidence" value="ECO:0007669"/>
    <property type="project" value="TreeGrafter"/>
</dbReference>
<evidence type="ECO:0000313" key="8">
    <source>
        <dbReference type="EMBL" id="GAX20280.1"/>
    </source>
</evidence>
<dbReference type="InterPro" id="IPR000504">
    <property type="entry name" value="RRM_dom"/>
</dbReference>
<name>A0A1Z5K1W8_FISSO</name>
<comment type="caution">
    <text evidence="8">The sequence shown here is derived from an EMBL/GenBank/DDBJ whole genome shotgun (WGS) entry which is preliminary data.</text>
</comment>